<accession>A0A1H7A737</accession>
<sequence length="126" mass="13864">MLTLDLVITKENGTYTGSLTYNDNRLTQSAPSIPGLETQVKKLLAEFEGMDPNAVTFNHYFHCPAFFEAFKVLDLDELAKLAAIDTGKLQAFAAGTQKPVREEAEKIENALQNLASRLMKASLVLS</sequence>
<dbReference type="Proteomes" id="UP000199403">
    <property type="component" value="Unassembled WGS sequence"/>
</dbReference>
<name>A0A1H7A737_9BACT</name>
<keyword evidence="2" id="KW-1185">Reference proteome</keyword>
<organism evidence="1 2">
    <name type="scientific">Cyclobacterium xiamenense</name>
    <dbReference type="NCBI Taxonomy" id="1297121"/>
    <lineage>
        <taxon>Bacteria</taxon>
        <taxon>Pseudomonadati</taxon>
        <taxon>Bacteroidota</taxon>
        <taxon>Cytophagia</taxon>
        <taxon>Cytophagales</taxon>
        <taxon>Cyclobacteriaceae</taxon>
        <taxon>Cyclobacterium</taxon>
    </lineage>
</organism>
<dbReference type="RefSeq" id="WP_092176622.1">
    <property type="nucleotide sequence ID" value="NZ_FNZH01000005.1"/>
</dbReference>
<evidence type="ECO:0000313" key="1">
    <source>
        <dbReference type="EMBL" id="SEJ57862.1"/>
    </source>
</evidence>
<evidence type="ECO:0000313" key="2">
    <source>
        <dbReference type="Proteomes" id="UP000199403"/>
    </source>
</evidence>
<gene>
    <name evidence="1" type="ORF">SAMN05192553_105202</name>
</gene>
<dbReference type="AlphaFoldDB" id="A0A1H7A737"/>
<dbReference type="OrthoDB" id="676274at2"/>
<protein>
    <submittedName>
        <fullName evidence="1">Uncharacterized protein</fullName>
    </submittedName>
</protein>
<dbReference type="EMBL" id="FNZH01000005">
    <property type="protein sequence ID" value="SEJ57862.1"/>
    <property type="molecule type" value="Genomic_DNA"/>
</dbReference>
<proteinExistence type="predicted"/>
<reference evidence="2" key="1">
    <citation type="submission" date="2016-10" db="EMBL/GenBank/DDBJ databases">
        <authorList>
            <person name="Varghese N."/>
            <person name="Submissions S."/>
        </authorList>
    </citation>
    <scope>NUCLEOTIDE SEQUENCE [LARGE SCALE GENOMIC DNA]</scope>
    <source>
        <strain evidence="2">IBRC-M 10761</strain>
    </source>
</reference>